<accession>A0A2P2QZV2</accession>
<dbReference type="EMBL" id="GGEC01091950">
    <property type="protein sequence ID" value="MBX72434.1"/>
    <property type="molecule type" value="Transcribed_RNA"/>
</dbReference>
<dbReference type="AlphaFoldDB" id="A0A2P2QZV2"/>
<protein>
    <submittedName>
        <fullName evidence="1">Uncharacterized protein</fullName>
    </submittedName>
</protein>
<sequence>MASEHFMMPTHHYFSFLLHELAQSPSNHTKS</sequence>
<reference evidence="1" key="1">
    <citation type="submission" date="2018-02" db="EMBL/GenBank/DDBJ databases">
        <title>Rhizophora mucronata_Transcriptome.</title>
        <authorList>
            <person name="Meera S.P."/>
            <person name="Sreeshan A."/>
            <person name="Augustine A."/>
        </authorList>
    </citation>
    <scope>NUCLEOTIDE SEQUENCE</scope>
    <source>
        <tissue evidence="1">Leaf</tissue>
    </source>
</reference>
<evidence type="ECO:0000313" key="1">
    <source>
        <dbReference type="EMBL" id="MBX72434.1"/>
    </source>
</evidence>
<organism evidence="1">
    <name type="scientific">Rhizophora mucronata</name>
    <name type="common">Asiatic mangrove</name>
    <dbReference type="NCBI Taxonomy" id="61149"/>
    <lineage>
        <taxon>Eukaryota</taxon>
        <taxon>Viridiplantae</taxon>
        <taxon>Streptophyta</taxon>
        <taxon>Embryophyta</taxon>
        <taxon>Tracheophyta</taxon>
        <taxon>Spermatophyta</taxon>
        <taxon>Magnoliopsida</taxon>
        <taxon>eudicotyledons</taxon>
        <taxon>Gunneridae</taxon>
        <taxon>Pentapetalae</taxon>
        <taxon>rosids</taxon>
        <taxon>fabids</taxon>
        <taxon>Malpighiales</taxon>
        <taxon>Rhizophoraceae</taxon>
        <taxon>Rhizophora</taxon>
    </lineage>
</organism>
<proteinExistence type="predicted"/>
<name>A0A2P2QZV2_RHIMU</name>